<dbReference type="InterPro" id="IPR044527">
    <property type="entry name" value="NrtA/CpmA_ABC-bd_dom"/>
</dbReference>
<feature type="region of interest" description="Disordered" evidence="9">
    <location>
        <begin position="372"/>
        <end position="391"/>
    </location>
</feature>
<dbReference type="RefSeq" id="WP_232038030.1">
    <property type="nucleotide sequence ID" value="NZ_LR216287.1"/>
</dbReference>
<dbReference type="EMBL" id="LR216287">
    <property type="protein sequence ID" value="VFJ15390.1"/>
    <property type="molecule type" value="Genomic_DNA"/>
</dbReference>
<keyword evidence="7" id="KW-0732">Signal</keyword>
<dbReference type="GO" id="GO:0042597">
    <property type="term" value="C:periplasmic space"/>
    <property type="evidence" value="ECO:0007669"/>
    <property type="project" value="UniProtKB-SubCell"/>
</dbReference>
<dbReference type="GO" id="GO:0012505">
    <property type="term" value="C:endomembrane system"/>
    <property type="evidence" value="ECO:0007669"/>
    <property type="project" value="UniProtKB-SubCell"/>
</dbReference>
<dbReference type="GeneID" id="39422167"/>
<evidence type="ECO:0000256" key="2">
    <source>
        <dbReference type="ARBA" id="ARBA00004418"/>
    </source>
</evidence>
<name>A0A484IGR0_9ARCH</name>
<evidence type="ECO:0000256" key="1">
    <source>
        <dbReference type="ARBA" id="ARBA00004308"/>
    </source>
</evidence>
<evidence type="ECO:0000313" key="10">
    <source>
        <dbReference type="EMBL" id="VFJ15390.1"/>
    </source>
</evidence>
<evidence type="ECO:0000256" key="4">
    <source>
        <dbReference type="ARBA" id="ARBA00022448"/>
    </source>
</evidence>
<keyword evidence="4" id="KW-0813">Transport</keyword>
<dbReference type="GO" id="GO:0042626">
    <property type="term" value="F:ATPase-coupled transmembrane transporter activity"/>
    <property type="evidence" value="ECO:0007669"/>
    <property type="project" value="InterPro"/>
</dbReference>
<keyword evidence="8" id="KW-0472">Membrane</keyword>
<sequence>MNKLIKKPLFNGPRDHNQKKRSLSIAMVMVITAAVLIAAPISVANAQSAGSSQKTLRIGYFPNITHSQAVIGLNNGDFQEILGDNVTVETFRFNAGPSAIESLLAGRIDVTYIGPNPAINGYLLSNGEDVRVIAGSSSGGASFVVRNDSGIESVNDLGGKKFATPQLGNTQDVALRKYLVDSGYNTIDNGGNVTVLPIANADILTVFLKGEIDGAWVPEPWATRLIQEAGGKVLLDERDLWPDGKFVTGNIIVRTDYLRDNPDVIKRLLEAHVDETLWINNNTEEAAREFNTQLQKLTGQQIDPQVLANAYSKLDITYDPLKLTLYKSANDAYDLGFIEKGKERPNLSGIYDTTILNEVLAEKGLALIDGQTASTTPETSSSSNGTSSGDAIADIVA</sequence>
<keyword evidence="11" id="KW-1185">Reference proteome</keyword>
<evidence type="ECO:0000256" key="3">
    <source>
        <dbReference type="ARBA" id="ARBA00010742"/>
    </source>
</evidence>
<dbReference type="NCBIfam" id="TIGR01728">
    <property type="entry name" value="SsuA_fam"/>
    <property type="match status" value="1"/>
</dbReference>
<evidence type="ECO:0000313" key="11">
    <source>
        <dbReference type="Proteomes" id="UP000294299"/>
    </source>
</evidence>
<dbReference type="AlphaFoldDB" id="A0A484IGR0"/>
<dbReference type="PANTHER" id="PTHR30024">
    <property type="entry name" value="ALIPHATIC SULFONATES-BINDING PROTEIN-RELATED"/>
    <property type="match status" value="1"/>
</dbReference>
<proteinExistence type="inferred from homology"/>
<evidence type="ECO:0000256" key="7">
    <source>
        <dbReference type="ARBA" id="ARBA00022729"/>
    </source>
</evidence>
<dbReference type="SUPFAM" id="SSF53850">
    <property type="entry name" value="Periplasmic binding protein-like II"/>
    <property type="match status" value="1"/>
</dbReference>
<dbReference type="Gene3D" id="3.40.190.10">
    <property type="entry name" value="Periplasmic binding protein-like II"/>
    <property type="match status" value="2"/>
</dbReference>
<evidence type="ECO:0000256" key="6">
    <source>
        <dbReference type="ARBA" id="ARBA00022519"/>
    </source>
</evidence>
<keyword evidence="5" id="KW-1003">Cell membrane</keyword>
<comment type="similarity">
    <text evidence="3">Belongs to the bacterial solute-binding protein SsuA/TauA family.</text>
</comment>
<dbReference type="Proteomes" id="UP000294299">
    <property type="component" value="Chromosome NFRAN"/>
</dbReference>
<evidence type="ECO:0000256" key="9">
    <source>
        <dbReference type="SAM" id="MobiDB-lite"/>
    </source>
</evidence>
<feature type="compositionally biased region" description="Low complexity" evidence="9">
    <location>
        <begin position="372"/>
        <end position="388"/>
    </location>
</feature>
<organism evidence="10 11">
    <name type="scientific">Candidatus Nitrosocosmicus franklandianus</name>
    <dbReference type="NCBI Taxonomy" id="1798806"/>
    <lineage>
        <taxon>Archaea</taxon>
        <taxon>Nitrososphaerota</taxon>
        <taxon>Nitrososphaeria</taxon>
        <taxon>Nitrososphaerales</taxon>
        <taxon>Nitrososphaeraceae</taxon>
        <taxon>Candidatus Nitrosocosmicus</taxon>
    </lineage>
</organism>
<dbReference type="GO" id="GO:0016020">
    <property type="term" value="C:membrane"/>
    <property type="evidence" value="ECO:0007669"/>
    <property type="project" value="InterPro"/>
</dbReference>
<reference evidence="10 11" key="1">
    <citation type="submission" date="2019-02" db="EMBL/GenBank/DDBJ databases">
        <authorList>
            <person name="Lehtovirta-Morley E L."/>
        </authorList>
    </citation>
    <scope>NUCLEOTIDE SEQUENCE [LARGE SCALE GENOMIC DNA]</scope>
    <source>
        <strain evidence="10">NFRAN1</strain>
    </source>
</reference>
<dbReference type="PANTHER" id="PTHR30024:SF47">
    <property type="entry name" value="TAURINE-BINDING PERIPLASMIC PROTEIN"/>
    <property type="match status" value="1"/>
</dbReference>
<dbReference type="CDD" id="cd13553">
    <property type="entry name" value="PBP2_NrtA_CpmA_like"/>
    <property type="match status" value="1"/>
</dbReference>
<dbReference type="Pfam" id="PF13379">
    <property type="entry name" value="NMT1_2"/>
    <property type="match status" value="1"/>
</dbReference>
<dbReference type="KEGG" id="nfn:NFRAN_3072"/>
<dbReference type="InterPro" id="IPR010067">
    <property type="entry name" value="ABC_SsuA_sub-bd"/>
</dbReference>
<evidence type="ECO:0000256" key="8">
    <source>
        <dbReference type="ARBA" id="ARBA00023136"/>
    </source>
</evidence>
<accession>A0A484IGR0</accession>
<evidence type="ECO:0000256" key="5">
    <source>
        <dbReference type="ARBA" id="ARBA00022475"/>
    </source>
</evidence>
<protein>
    <submittedName>
        <fullName evidence="10">Putative aliphatic sulfonates-binding protein</fullName>
    </submittedName>
</protein>
<keyword evidence="6" id="KW-0997">Cell inner membrane</keyword>
<gene>
    <name evidence="10" type="primary">ssuA</name>
    <name evidence="10" type="ORF">NFRAN_3072</name>
</gene>
<comment type="subcellular location">
    <subcellularLocation>
        <location evidence="1">Endomembrane system</location>
    </subcellularLocation>
    <subcellularLocation>
        <location evidence="2">Periplasm</location>
    </subcellularLocation>
</comment>